<accession>A0A7Y0M2G0</accession>
<reference evidence="3 4" key="1">
    <citation type="submission" date="2020-04" db="EMBL/GenBank/DDBJ databases">
        <title>Sequencing and Assembly of C. fimi.</title>
        <authorList>
            <person name="Ramsey A.R."/>
        </authorList>
    </citation>
    <scope>NUCLEOTIDE SEQUENCE [LARGE SCALE GENOMIC DNA]</scope>
    <source>
        <strain evidence="3 4">SB</strain>
    </source>
</reference>
<evidence type="ECO:0000256" key="1">
    <source>
        <dbReference type="SAM" id="MobiDB-lite"/>
    </source>
</evidence>
<feature type="domain" description="Transcription factor zinc-finger" evidence="2">
    <location>
        <begin position="2"/>
        <end position="43"/>
    </location>
</feature>
<name>A0A7Y0M2G0_CELFI</name>
<dbReference type="Proteomes" id="UP000562124">
    <property type="component" value="Unassembled WGS sequence"/>
</dbReference>
<dbReference type="Pfam" id="PF13453">
    <property type="entry name" value="Zn_ribbon_TFIIB"/>
    <property type="match status" value="1"/>
</dbReference>
<dbReference type="InterPro" id="IPR027392">
    <property type="entry name" value="TF_Znf"/>
</dbReference>
<keyword evidence="4" id="KW-1185">Reference proteome</keyword>
<proteinExistence type="predicted"/>
<gene>
    <name evidence="3" type="ORF">HIR71_13660</name>
</gene>
<evidence type="ECO:0000313" key="4">
    <source>
        <dbReference type="Proteomes" id="UP000562124"/>
    </source>
</evidence>
<feature type="region of interest" description="Disordered" evidence="1">
    <location>
        <begin position="47"/>
        <end position="140"/>
    </location>
</feature>
<dbReference type="EMBL" id="JABCJJ010000028">
    <property type="protein sequence ID" value="NMR21247.1"/>
    <property type="molecule type" value="Genomic_DNA"/>
</dbReference>
<evidence type="ECO:0000313" key="3">
    <source>
        <dbReference type="EMBL" id="NMR21247.1"/>
    </source>
</evidence>
<evidence type="ECO:0000259" key="2">
    <source>
        <dbReference type="Pfam" id="PF13453"/>
    </source>
</evidence>
<organism evidence="3 4">
    <name type="scientific">Cellulomonas fimi</name>
    <dbReference type="NCBI Taxonomy" id="1708"/>
    <lineage>
        <taxon>Bacteria</taxon>
        <taxon>Bacillati</taxon>
        <taxon>Actinomycetota</taxon>
        <taxon>Actinomycetes</taxon>
        <taxon>Micrococcales</taxon>
        <taxon>Cellulomonadaceae</taxon>
        <taxon>Cellulomonas</taxon>
    </lineage>
</organism>
<dbReference type="RefSeq" id="WP_169325623.1">
    <property type="nucleotide sequence ID" value="NZ_JABCJJ010000028.1"/>
</dbReference>
<feature type="compositionally biased region" description="Basic and acidic residues" evidence="1">
    <location>
        <begin position="80"/>
        <end position="122"/>
    </location>
</feature>
<sequence>MRCPVDTEVELVMSERQGVEIDYCPTCRGVWLDRGELDKILDRAATATEAQVPTRSAADPLPTYDSRYAYDSRYGPPGDDTPRYGAAREDTPPHGTPRFDARRYDDHDQGYGDPRYRDDRGRPYKKKRKESWLGDILDFG</sequence>
<protein>
    <recommendedName>
        <fullName evidence="2">Transcription factor zinc-finger domain-containing protein</fullName>
    </recommendedName>
</protein>
<dbReference type="AlphaFoldDB" id="A0A7Y0M2G0"/>
<comment type="caution">
    <text evidence="3">The sequence shown here is derived from an EMBL/GenBank/DDBJ whole genome shotgun (WGS) entry which is preliminary data.</text>
</comment>